<proteinExistence type="predicted"/>
<evidence type="ECO:0000313" key="1">
    <source>
        <dbReference type="EMBL" id="MBB3769961.1"/>
    </source>
</evidence>
<dbReference type="EMBL" id="JACICD010000001">
    <property type="protein sequence ID" value="MBB3769961.1"/>
    <property type="molecule type" value="Genomic_DNA"/>
</dbReference>
<protein>
    <submittedName>
        <fullName evidence="1">Uncharacterized protein</fullName>
    </submittedName>
</protein>
<sequence length="169" mass="18934">MVYVISKQDGPRKEDVVAKKVIRDNWKTIDRLANQLSGGHWNDIKRSRNAPVKTPEEQRRSLLGYAPTGRHDEPRPYVRISANNRVVIVDEETSRQILFVGELRMGAEGQQLRLATRANGFFDPLSDEVQADLADLEGALIADEDGEERLKRLLAERLGFASSPPTATA</sequence>
<organism evidence="1 2">
    <name type="scientific">Ancylobacter tetraedralis</name>
    <dbReference type="NCBI Taxonomy" id="217068"/>
    <lineage>
        <taxon>Bacteria</taxon>
        <taxon>Pseudomonadati</taxon>
        <taxon>Pseudomonadota</taxon>
        <taxon>Alphaproteobacteria</taxon>
        <taxon>Hyphomicrobiales</taxon>
        <taxon>Xanthobacteraceae</taxon>
        <taxon>Ancylobacter</taxon>
    </lineage>
</organism>
<dbReference type="RefSeq" id="WP_183188129.1">
    <property type="nucleotide sequence ID" value="NZ_JACICD010000001.1"/>
</dbReference>
<keyword evidence="2" id="KW-1185">Reference proteome</keyword>
<accession>A0A839Z4U9</accession>
<reference evidence="1 2" key="1">
    <citation type="submission" date="2020-08" db="EMBL/GenBank/DDBJ databases">
        <title>Genomic Encyclopedia of Type Strains, Phase IV (KMG-IV): sequencing the most valuable type-strain genomes for metagenomic binning, comparative biology and taxonomic classification.</title>
        <authorList>
            <person name="Goeker M."/>
        </authorList>
    </citation>
    <scope>NUCLEOTIDE SEQUENCE [LARGE SCALE GENOMIC DNA]</scope>
    <source>
        <strain evidence="1 2">DSM 5895</strain>
    </source>
</reference>
<name>A0A839Z4U9_9HYPH</name>
<gene>
    <name evidence="1" type="ORF">FHS55_000547</name>
</gene>
<dbReference type="Proteomes" id="UP000533469">
    <property type="component" value="Unassembled WGS sequence"/>
</dbReference>
<comment type="caution">
    <text evidence="1">The sequence shown here is derived from an EMBL/GenBank/DDBJ whole genome shotgun (WGS) entry which is preliminary data.</text>
</comment>
<dbReference type="AlphaFoldDB" id="A0A839Z4U9"/>
<evidence type="ECO:0000313" key="2">
    <source>
        <dbReference type="Proteomes" id="UP000533469"/>
    </source>
</evidence>